<name>A0AAD7A7D4_9AGAR</name>
<gene>
    <name evidence="1" type="ORF">DFH08DRAFT_806588</name>
</gene>
<evidence type="ECO:0000313" key="1">
    <source>
        <dbReference type="EMBL" id="KAJ7350549.1"/>
    </source>
</evidence>
<dbReference type="AlphaFoldDB" id="A0AAD7A7D4"/>
<proteinExistence type="predicted"/>
<reference evidence="1" key="1">
    <citation type="submission" date="2023-03" db="EMBL/GenBank/DDBJ databases">
        <title>Massive genome expansion in bonnet fungi (Mycena s.s.) driven by repeated elements and novel gene families across ecological guilds.</title>
        <authorList>
            <consortium name="Lawrence Berkeley National Laboratory"/>
            <person name="Harder C.B."/>
            <person name="Miyauchi S."/>
            <person name="Viragh M."/>
            <person name="Kuo A."/>
            <person name="Thoen E."/>
            <person name="Andreopoulos B."/>
            <person name="Lu D."/>
            <person name="Skrede I."/>
            <person name="Drula E."/>
            <person name="Henrissat B."/>
            <person name="Morin E."/>
            <person name="Kohler A."/>
            <person name="Barry K."/>
            <person name="LaButti K."/>
            <person name="Morin E."/>
            <person name="Salamov A."/>
            <person name="Lipzen A."/>
            <person name="Mereny Z."/>
            <person name="Hegedus B."/>
            <person name="Baldrian P."/>
            <person name="Stursova M."/>
            <person name="Weitz H."/>
            <person name="Taylor A."/>
            <person name="Grigoriev I.V."/>
            <person name="Nagy L.G."/>
            <person name="Martin F."/>
            <person name="Kauserud H."/>
        </authorList>
    </citation>
    <scope>NUCLEOTIDE SEQUENCE</scope>
    <source>
        <strain evidence="1">CBHHK002</strain>
    </source>
</reference>
<evidence type="ECO:0000313" key="2">
    <source>
        <dbReference type="Proteomes" id="UP001218218"/>
    </source>
</evidence>
<dbReference type="EMBL" id="JARIHO010000014">
    <property type="protein sequence ID" value="KAJ7350549.1"/>
    <property type="molecule type" value="Genomic_DNA"/>
</dbReference>
<organism evidence="1 2">
    <name type="scientific">Mycena albidolilacea</name>
    <dbReference type="NCBI Taxonomy" id="1033008"/>
    <lineage>
        <taxon>Eukaryota</taxon>
        <taxon>Fungi</taxon>
        <taxon>Dikarya</taxon>
        <taxon>Basidiomycota</taxon>
        <taxon>Agaricomycotina</taxon>
        <taxon>Agaricomycetes</taxon>
        <taxon>Agaricomycetidae</taxon>
        <taxon>Agaricales</taxon>
        <taxon>Marasmiineae</taxon>
        <taxon>Mycenaceae</taxon>
        <taxon>Mycena</taxon>
    </lineage>
</organism>
<protein>
    <submittedName>
        <fullName evidence="1">Uncharacterized protein</fullName>
    </submittedName>
</protein>
<comment type="caution">
    <text evidence="1">The sequence shown here is derived from an EMBL/GenBank/DDBJ whole genome shotgun (WGS) entry which is preliminary data.</text>
</comment>
<dbReference type="Proteomes" id="UP001218218">
    <property type="component" value="Unassembled WGS sequence"/>
</dbReference>
<sequence>MTAILVVVPTTSFLISTLPKPSAGMQDEEHSFMHRCPDLWVGWYRHLLGKFSALRNDQSVECLWLRRCRKPAFDLGLFAFGTWDIEDHLWCRDRSAFDRVERKPAHRYVRLRCLNDARKLGLVTCPRAQCTFGHLVRYFFSTIIQCGGCILAVDGSQVPCLKAPPCLPLYGYVLNSTNTGDFTSPGSVPDCQDSAASVSSGPVRGANKTPAEIPAPKPQGWWGQQIHFSSIVSSGALVKNSNGTKDMQEPEVSRWTVVSYDDPSSLADKAAFAKSNGSHLIKSVSSLRAFF</sequence>
<accession>A0AAD7A7D4</accession>
<keyword evidence="2" id="KW-1185">Reference proteome</keyword>